<sequence length="97" mass="10621">MEESEGVKRVEGLVQAVETAAVTNSLKSRWERIERRRDAWEKNARSCGSLDGAGVGVGEFEGVKICSSASMLFALEKHSLAKVKISARANVNRREVS</sequence>
<keyword evidence="2" id="KW-1185">Reference proteome</keyword>
<gene>
    <name evidence="1" type="ORF">CJ030_MR6G020517</name>
</gene>
<reference evidence="1 2" key="1">
    <citation type="journal article" date="2019" name="Plant Biotechnol. J.">
        <title>The red bayberry genome and genetic basis of sex determination.</title>
        <authorList>
            <person name="Jia H.M."/>
            <person name="Jia H.J."/>
            <person name="Cai Q.L."/>
            <person name="Wang Y."/>
            <person name="Zhao H.B."/>
            <person name="Yang W.F."/>
            <person name="Wang G.Y."/>
            <person name="Li Y.H."/>
            <person name="Zhan D.L."/>
            <person name="Shen Y.T."/>
            <person name="Niu Q.F."/>
            <person name="Chang L."/>
            <person name="Qiu J."/>
            <person name="Zhao L."/>
            <person name="Xie H.B."/>
            <person name="Fu W.Y."/>
            <person name="Jin J."/>
            <person name="Li X.W."/>
            <person name="Jiao Y."/>
            <person name="Zhou C.C."/>
            <person name="Tu T."/>
            <person name="Chai C.Y."/>
            <person name="Gao J.L."/>
            <person name="Fan L.J."/>
            <person name="van de Weg E."/>
            <person name="Wang J.Y."/>
            <person name="Gao Z.S."/>
        </authorList>
    </citation>
    <scope>NUCLEOTIDE SEQUENCE [LARGE SCALE GENOMIC DNA]</scope>
    <source>
        <tissue evidence="1">Leaves</tissue>
    </source>
</reference>
<proteinExistence type="predicted"/>
<accession>A0A6A1VEQ6</accession>
<comment type="caution">
    <text evidence="1">The sequence shown here is derived from an EMBL/GenBank/DDBJ whole genome shotgun (WGS) entry which is preliminary data.</text>
</comment>
<name>A0A6A1VEQ6_9ROSI</name>
<organism evidence="1 2">
    <name type="scientific">Morella rubra</name>
    <name type="common">Chinese bayberry</name>
    <dbReference type="NCBI Taxonomy" id="262757"/>
    <lineage>
        <taxon>Eukaryota</taxon>
        <taxon>Viridiplantae</taxon>
        <taxon>Streptophyta</taxon>
        <taxon>Embryophyta</taxon>
        <taxon>Tracheophyta</taxon>
        <taxon>Spermatophyta</taxon>
        <taxon>Magnoliopsida</taxon>
        <taxon>eudicotyledons</taxon>
        <taxon>Gunneridae</taxon>
        <taxon>Pentapetalae</taxon>
        <taxon>rosids</taxon>
        <taxon>fabids</taxon>
        <taxon>Fagales</taxon>
        <taxon>Myricaceae</taxon>
        <taxon>Morella</taxon>
    </lineage>
</organism>
<evidence type="ECO:0000313" key="2">
    <source>
        <dbReference type="Proteomes" id="UP000516437"/>
    </source>
</evidence>
<dbReference type="AlphaFoldDB" id="A0A6A1VEQ6"/>
<dbReference type="Proteomes" id="UP000516437">
    <property type="component" value="Chromosome 6"/>
</dbReference>
<dbReference type="EMBL" id="RXIC02000024">
    <property type="protein sequence ID" value="KAB1209570.1"/>
    <property type="molecule type" value="Genomic_DNA"/>
</dbReference>
<evidence type="ECO:0000313" key="1">
    <source>
        <dbReference type="EMBL" id="KAB1209570.1"/>
    </source>
</evidence>
<protein>
    <submittedName>
        <fullName evidence="1">Uncharacterized protein</fullName>
    </submittedName>
</protein>